<evidence type="ECO:0000256" key="3">
    <source>
        <dbReference type="ARBA" id="ARBA00022629"/>
    </source>
</evidence>
<comment type="similarity">
    <text evidence="2">Belongs to the ROK (NagC/XylR) family.</text>
</comment>
<protein>
    <submittedName>
        <fullName evidence="4">ROK family transcriptional regulator</fullName>
    </submittedName>
</protein>
<keyword evidence="3" id="KW-0859">Xylose metabolism</keyword>
<dbReference type="InterPro" id="IPR000600">
    <property type="entry name" value="ROK"/>
</dbReference>
<evidence type="ECO:0000256" key="1">
    <source>
        <dbReference type="ARBA" id="ARBA00002486"/>
    </source>
</evidence>
<dbReference type="AlphaFoldDB" id="A0A931AQ39"/>
<dbReference type="PANTHER" id="PTHR18964:SF110">
    <property type="entry name" value="TRANSCRIPTIONAL REGULATOR, XYLR-RELATED"/>
    <property type="match status" value="1"/>
</dbReference>
<dbReference type="Proteomes" id="UP000621436">
    <property type="component" value="Unassembled WGS sequence"/>
</dbReference>
<comment type="function">
    <text evidence="1">Transcriptional repressor of xylose-utilizing enzymes.</text>
</comment>
<proteinExistence type="inferred from homology"/>
<keyword evidence="5" id="KW-1185">Reference proteome</keyword>
<dbReference type="Pfam" id="PF00480">
    <property type="entry name" value="ROK"/>
    <property type="match status" value="1"/>
</dbReference>
<dbReference type="SUPFAM" id="SSF46785">
    <property type="entry name" value="Winged helix' DNA-binding domain"/>
    <property type="match status" value="1"/>
</dbReference>
<dbReference type="GO" id="GO:0042732">
    <property type="term" value="P:D-xylose metabolic process"/>
    <property type="evidence" value="ECO:0007669"/>
    <property type="project" value="UniProtKB-KW"/>
</dbReference>
<dbReference type="RefSeq" id="WP_270453830.1">
    <property type="nucleotide sequence ID" value="NZ_JADPIE010000003.1"/>
</dbReference>
<dbReference type="Gene3D" id="3.30.420.40">
    <property type="match status" value="2"/>
</dbReference>
<dbReference type="InterPro" id="IPR036388">
    <property type="entry name" value="WH-like_DNA-bd_sf"/>
</dbReference>
<reference evidence="4" key="1">
    <citation type="submission" date="2020-11" db="EMBL/GenBank/DDBJ databases">
        <title>Halonatronomonas betainensis gen. nov., sp. nov. a novel haloalkaliphilic representative of the family Halanaerobiacae capable of betaine degradation.</title>
        <authorList>
            <person name="Boltyanskaya Y."/>
            <person name="Kevbrin V."/>
            <person name="Detkova E."/>
            <person name="Grouzdev D.S."/>
            <person name="Koziaeva V."/>
            <person name="Zhilina T."/>
        </authorList>
    </citation>
    <scope>NUCLEOTIDE SEQUENCE</scope>
    <source>
        <strain evidence="4">Z-7014</strain>
    </source>
</reference>
<name>A0A931AQ39_9FIRM</name>
<dbReference type="SUPFAM" id="SSF53067">
    <property type="entry name" value="Actin-like ATPase domain"/>
    <property type="match status" value="1"/>
</dbReference>
<accession>A0A931AQ39</accession>
<keyword evidence="3" id="KW-0119">Carbohydrate metabolism</keyword>
<organism evidence="4 5">
    <name type="scientific">Halonatronomonas betaini</name>
    <dbReference type="NCBI Taxonomy" id="2778430"/>
    <lineage>
        <taxon>Bacteria</taxon>
        <taxon>Bacillati</taxon>
        <taxon>Bacillota</taxon>
        <taxon>Clostridia</taxon>
        <taxon>Halanaerobiales</taxon>
        <taxon>Halarsenatibacteraceae</taxon>
        <taxon>Halonatronomonas</taxon>
    </lineage>
</organism>
<gene>
    <name evidence="4" type="ORF">I0Q91_07460</name>
</gene>
<evidence type="ECO:0000313" key="4">
    <source>
        <dbReference type="EMBL" id="MBF8436908.1"/>
    </source>
</evidence>
<evidence type="ECO:0000313" key="5">
    <source>
        <dbReference type="Proteomes" id="UP000621436"/>
    </source>
</evidence>
<sequence length="400" mass="44451">MYTGDTADIKKMNRKALLEIVRYHGPISQPEIYNMTNITPTTILSLLEELKSDNLIFQHDTSYRPDGITKSGRPPKYFSLNKNGKFVLGISVSNNIWEYTVVNLANEICLSKTCKVENNDPIKQIEDCKKVIKEVLKEFDIDHIGISVPGVVDEEKGMIIDGNSVLRGLPLKYLINREIKIPVVVVHNTLALSVCEFLIGEHALTDNVLYIYISEGVGAGMIFNGKAYSGADNYAGELGSTIINPGSNKSVTLNSFISNKAVVNFMKNNFDVDEDKLDIDYALKMLPKDQTLKNFVRRGAGYLGKVLFNLTLLLNPNIIVISGKICYYNDFINVVKSSLNSTESELKSTVTKNLKITESSFKNKENSEALAGAVYALSELDVLPDIKIEDHLKHSSLLSL</sequence>
<dbReference type="EMBL" id="JADPIE010000003">
    <property type="protein sequence ID" value="MBF8436908.1"/>
    <property type="molecule type" value="Genomic_DNA"/>
</dbReference>
<dbReference type="Gene3D" id="1.10.10.10">
    <property type="entry name" value="Winged helix-like DNA-binding domain superfamily/Winged helix DNA-binding domain"/>
    <property type="match status" value="1"/>
</dbReference>
<evidence type="ECO:0000256" key="2">
    <source>
        <dbReference type="ARBA" id="ARBA00006479"/>
    </source>
</evidence>
<dbReference type="PANTHER" id="PTHR18964">
    <property type="entry name" value="ROK (REPRESSOR, ORF, KINASE) FAMILY"/>
    <property type="match status" value="1"/>
</dbReference>
<dbReference type="InterPro" id="IPR036390">
    <property type="entry name" value="WH_DNA-bd_sf"/>
</dbReference>
<comment type="caution">
    <text evidence="4">The sequence shown here is derived from an EMBL/GenBank/DDBJ whole genome shotgun (WGS) entry which is preliminary data.</text>
</comment>
<dbReference type="InterPro" id="IPR043129">
    <property type="entry name" value="ATPase_NBD"/>
</dbReference>